<dbReference type="GO" id="GO:0010181">
    <property type="term" value="F:FMN binding"/>
    <property type="evidence" value="ECO:0007669"/>
    <property type="project" value="UniProtKB-UniRule"/>
</dbReference>
<dbReference type="InterPro" id="IPR008254">
    <property type="entry name" value="Flavodoxin/NO_synth"/>
</dbReference>
<comment type="catalytic activity">
    <reaction evidence="7">
        <text>protoporphyrinogen IX + 3 a quinone = protoporphyrin IX + 3 a quinol</text>
        <dbReference type="Rhea" id="RHEA:65032"/>
        <dbReference type="ChEBI" id="CHEBI:24646"/>
        <dbReference type="ChEBI" id="CHEBI:57306"/>
        <dbReference type="ChEBI" id="CHEBI:57307"/>
        <dbReference type="ChEBI" id="CHEBI:132124"/>
        <dbReference type="EC" id="1.3.5.3"/>
    </reaction>
</comment>
<name>A0A8D4LKL7_9PAST</name>
<keyword evidence="3 7" id="KW-0547">Nucleotide-binding</keyword>
<dbReference type="GO" id="GO:0070819">
    <property type="term" value="F:menaquinone-dependent protoporphyrinogen oxidase activity"/>
    <property type="evidence" value="ECO:0007669"/>
    <property type="project" value="UniProtKB-UniRule"/>
</dbReference>
<dbReference type="NCBIfam" id="NF008316">
    <property type="entry name" value="PRK11104.1"/>
    <property type="match status" value="1"/>
</dbReference>
<evidence type="ECO:0000256" key="7">
    <source>
        <dbReference type="HAMAP-Rule" id="MF_00853"/>
    </source>
</evidence>
<dbReference type="EMBL" id="CP022011">
    <property type="protein sequence ID" value="QDJ15293.1"/>
    <property type="molecule type" value="Genomic_DNA"/>
</dbReference>
<dbReference type="Proteomes" id="UP000955338">
    <property type="component" value="Chromosome"/>
</dbReference>
<dbReference type="PANTHER" id="PTHR38030:SF2">
    <property type="entry name" value="PROTOPORPHYRINOGEN IX DEHYDROGENASE [QUINONE]"/>
    <property type="match status" value="1"/>
</dbReference>
<dbReference type="InterPro" id="IPR001226">
    <property type="entry name" value="Flavodoxin_CS"/>
</dbReference>
<dbReference type="GO" id="GO:0004729">
    <property type="term" value="F:oxygen-dependent protoporphyrinogen oxidase activity"/>
    <property type="evidence" value="ECO:0007669"/>
    <property type="project" value="InterPro"/>
</dbReference>
<keyword evidence="5" id="KW-0472">Membrane</keyword>
<dbReference type="PROSITE" id="PS00201">
    <property type="entry name" value="FLAVODOXIN"/>
    <property type="match status" value="1"/>
</dbReference>
<dbReference type="GO" id="GO:0006782">
    <property type="term" value="P:protoporphyrinogen IX biosynthetic process"/>
    <property type="evidence" value="ECO:0007669"/>
    <property type="project" value="UniProtKB-UniRule"/>
</dbReference>
<keyword evidence="1 7" id="KW-0285">Flavoprotein</keyword>
<dbReference type="PROSITE" id="PS50902">
    <property type="entry name" value="FLAVODOXIN_LIKE"/>
    <property type="match status" value="1"/>
</dbReference>
<dbReference type="InterPro" id="IPR044264">
    <property type="entry name" value="HemG"/>
</dbReference>
<keyword evidence="2 7" id="KW-0288">FMN</keyword>
<evidence type="ECO:0000313" key="9">
    <source>
        <dbReference type="Proteomes" id="UP000955338"/>
    </source>
</evidence>
<dbReference type="HAMAP" id="MF_00853">
    <property type="entry name" value="HemG"/>
    <property type="match status" value="1"/>
</dbReference>
<dbReference type="UniPathway" id="UPA00251">
    <property type="reaction ID" value="UER00324"/>
</dbReference>
<comment type="similarity">
    <text evidence="7">Belongs to the HemG family.</text>
</comment>
<dbReference type="RefSeq" id="WP_261920195.1">
    <property type="nucleotide sequence ID" value="NZ_CP022011.1"/>
</dbReference>
<comment type="catalytic activity">
    <reaction evidence="7">
        <text>protoporphyrinogen IX + 3 a ubiquinone = protoporphyrin IX + 3 a ubiquinol</text>
        <dbReference type="Rhea" id="RHEA:63936"/>
        <dbReference type="Rhea" id="RHEA-COMP:9565"/>
        <dbReference type="Rhea" id="RHEA-COMP:9566"/>
        <dbReference type="ChEBI" id="CHEBI:16389"/>
        <dbReference type="ChEBI" id="CHEBI:17976"/>
        <dbReference type="ChEBI" id="CHEBI:57306"/>
        <dbReference type="ChEBI" id="CHEBI:57307"/>
    </reaction>
</comment>
<comment type="catalytic activity">
    <reaction evidence="7">
        <text>protoporphyrinogen IX + 3 a menaquinone = protoporphyrin IX + 3 a menaquinol</text>
        <dbReference type="Rhea" id="RHEA:27409"/>
        <dbReference type="Rhea" id="RHEA-COMP:9537"/>
        <dbReference type="Rhea" id="RHEA-COMP:9539"/>
        <dbReference type="ChEBI" id="CHEBI:16374"/>
        <dbReference type="ChEBI" id="CHEBI:18151"/>
        <dbReference type="ChEBI" id="CHEBI:57306"/>
        <dbReference type="ChEBI" id="CHEBI:57307"/>
        <dbReference type="EC" id="1.3.5.3"/>
    </reaction>
</comment>
<dbReference type="InterPro" id="IPR029039">
    <property type="entry name" value="Flavoprotein-like_sf"/>
</dbReference>
<evidence type="ECO:0000256" key="1">
    <source>
        <dbReference type="ARBA" id="ARBA00022630"/>
    </source>
</evidence>
<reference evidence="8" key="1">
    <citation type="submission" date="2017-06" db="EMBL/GenBank/DDBJ databases">
        <title>Genome sequencing of pathogenic and non-pathogenic strains within Bisgaard taxon 40.</title>
        <authorList>
            <person name="Ladner J.T."/>
            <person name="Lovett S.P."/>
            <person name="Koroleva G."/>
            <person name="Lorch J.M."/>
        </authorList>
    </citation>
    <scope>NUCLEOTIDE SEQUENCE</scope>
    <source>
        <strain evidence="8">27576-1-I1</strain>
    </source>
</reference>
<dbReference type="Pfam" id="PF12724">
    <property type="entry name" value="Flavodoxin_5"/>
    <property type="match status" value="1"/>
</dbReference>
<comment type="cofactor">
    <cofactor evidence="7">
        <name>FMN</name>
        <dbReference type="ChEBI" id="CHEBI:58210"/>
    </cofactor>
    <text evidence="7">Binds 1 FMN non-covalently per subunit.</text>
</comment>
<comment type="subcellular location">
    <subcellularLocation>
        <location evidence="7">Cell membrane</location>
        <topology evidence="7">Peripheral membrane protein</topology>
    </subcellularLocation>
</comment>
<dbReference type="SUPFAM" id="SSF52218">
    <property type="entry name" value="Flavoproteins"/>
    <property type="match status" value="1"/>
</dbReference>
<keyword evidence="6 7" id="KW-0627">Porphyrin biosynthesis</keyword>
<organism evidence="8 9">
    <name type="scientific">Mergibacter septicus</name>
    <dbReference type="NCBI Taxonomy" id="221402"/>
    <lineage>
        <taxon>Bacteria</taxon>
        <taxon>Pseudomonadati</taxon>
        <taxon>Pseudomonadota</taxon>
        <taxon>Gammaproteobacteria</taxon>
        <taxon>Pasteurellales</taxon>
        <taxon>Pasteurellaceae</taxon>
        <taxon>Mergibacter</taxon>
    </lineage>
</organism>
<evidence type="ECO:0000313" key="8">
    <source>
        <dbReference type="EMBL" id="QDJ15293.1"/>
    </source>
</evidence>
<accession>A0A8D4LKL7</accession>
<comment type="pathway">
    <text evidence="7">Porphyrin-containing compound metabolism; protoporphyrin-IX biosynthesis; protoporphyrin-IX from protoporphyrinogen-IX: step 1/1.</text>
</comment>
<protein>
    <recommendedName>
        <fullName evidence="7">Protoporphyrinogen IX dehydrogenase [quinone]</fullName>
        <ecNumber evidence="7">1.3.5.3</ecNumber>
    </recommendedName>
    <alternativeName>
        <fullName evidence="7">Protoporphyrinogen IX dehydrogenase [menaquinone]</fullName>
    </alternativeName>
    <alternativeName>
        <fullName evidence="7">Protoporphyrinogen IX dehydrogenase [ubiquinone]</fullName>
    </alternativeName>
    <alternativeName>
        <fullName evidence="7">Protoporphyrinogen oxidase</fullName>
        <shortName evidence="7">PPO</shortName>
    </alternativeName>
</protein>
<evidence type="ECO:0000256" key="4">
    <source>
        <dbReference type="ARBA" id="ARBA00023002"/>
    </source>
</evidence>
<dbReference type="EC" id="1.3.5.3" evidence="7"/>
<dbReference type="Gene3D" id="3.40.50.360">
    <property type="match status" value="1"/>
</dbReference>
<proteinExistence type="inferred from homology"/>
<evidence type="ECO:0000256" key="6">
    <source>
        <dbReference type="ARBA" id="ARBA00023244"/>
    </source>
</evidence>
<dbReference type="AlphaFoldDB" id="A0A8D4LKL7"/>
<dbReference type="PANTHER" id="PTHR38030">
    <property type="entry name" value="PROTOPORPHYRINOGEN IX DEHYDROGENASE [MENAQUINONE]"/>
    <property type="match status" value="1"/>
</dbReference>
<dbReference type="GO" id="GO:0005886">
    <property type="term" value="C:plasma membrane"/>
    <property type="evidence" value="ECO:0007669"/>
    <property type="project" value="UniProtKB-SubCell"/>
</dbReference>
<comment type="function">
    <text evidence="7">Catalyzes the 6-electron oxidation of protoporphyrinogen IX to form protoporphyrin IX; under anaerobic conditions uses menaquinone as an electron acceptor, under aerobic conditions uses ubiquinone as an electron acceptor.</text>
</comment>
<evidence type="ECO:0000256" key="2">
    <source>
        <dbReference type="ARBA" id="ARBA00022643"/>
    </source>
</evidence>
<keyword evidence="9" id="KW-1185">Reference proteome</keyword>
<evidence type="ECO:0000256" key="5">
    <source>
        <dbReference type="ARBA" id="ARBA00023136"/>
    </source>
</evidence>
<sequence>MKTLILYLSYDGQTKKIAEKIATQLEKTEQVTLRNLIDVTDSELAIFDRILIGASIRYGKFHPQLSYFIQQNSEILNQKISAFFSVNLTARKAGKNSPETNVYTRKLLAKIAWQPKLVAVFAGALFYPRYSLFDRTMIRFIMWLTGGETNPTKEVEYTNWQQVEEFADQFAKITDCQ</sequence>
<dbReference type="InterPro" id="IPR052200">
    <property type="entry name" value="Protoporphyrinogen_IX_DH"/>
</dbReference>
<dbReference type="GO" id="GO:0009055">
    <property type="term" value="F:electron transfer activity"/>
    <property type="evidence" value="ECO:0007669"/>
    <property type="project" value="InterPro"/>
</dbReference>
<dbReference type="InterPro" id="IPR026816">
    <property type="entry name" value="Flavodoxin_dom"/>
</dbReference>
<keyword evidence="4 7" id="KW-0560">Oxidoreductase</keyword>
<keyword evidence="7" id="KW-1003">Cell membrane</keyword>
<gene>
    <name evidence="7" type="primary">hemG</name>
    <name evidence="8" type="ORF">CEP48_07610</name>
</gene>
<evidence type="ECO:0000256" key="3">
    <source>
        <dbReference type="ARBA" id="ARBA00022741"/>
    </source>
</evidence>